<evidence type="ECO:0000256" key="1">
    <source>
        <dbReference type="SAM" id="MobiDB-lite"/>
    </source>
</evidence>
<gene>
    <name evidence="2" type="ORF">FKW44_007722</name>
</gene>
<evidence type="ECO:0000313" key="3">
    <source>
        <dbReference type="Proteomes" id="UP000595437"/>
    </source>
</evidence>
<dbReference type="EMBL" id="CP045894">
    <property type="protein sequence ID" value="QQP54781.1"/>
    <property type="molecule type" value="Genomic_DNA"/>
</dbReference>
<accession>A0A7T8KF75</accession>
<keyword evidence="3" id="KW-1185">Reference proteome</keyword>
<protein>
    <submittedName>
        <fullName evidence="2">Uncharacterized protein</fullName>
    </submittedName>
</protein>
<dbReference type="AlphaFoldDB" id="A0A7T8KF75"/>
<sequence>MVDIELHWRVLLFSWYNGPNWWTSPEKNVSQDMRGNLLSSPSVSLKGTKPIK</sequence>
<reference evidence="3" key="1">
    <citation type="submission" date="2021-01" db="EMBL/GenBank/DDBJ databases">
        <title>Caligus Genome Assembly.</title>
        <authorList>
            <person name="Gallardo-Escarate C."/>
        </authorList>
    </citation>
    <scope>NUCLEOTIDE SEQUENCE [LARGE SCALE GENOMIC DNA]</scope>
</reference>
<proteinExistence type="predicted"/>
<evidence type="ECO:0000313" key="2">
    <source>
        <dbReference type="EMBL" id="QQP54781.1"/>
    </source>
</evidence>
<dbReference type="Proteomes" id="UP000595437">
    <property type="component" value="Chromosome 5"/>
</dbReference>
<organism evidence="2 3">
    <name type="scientific">Caligus rogercresseyi</name>
    <name type="common">Sea louse</name>
    <dbReference type="NCBI Taxonomy" id="217165"/>
    <lineage>
        <taxon>Eukaryota</taxon>
        <taxon>Metazoa</taxon>
        <taxon>Ecdysozoa</taxon>
        <taxon>Arthropoda</taxon>
        <taxon>Crustacea</taxon>
        <taxon>Multicrustacea</taxon>
        <taxon>Hexanauplia</taxon>
        <taxon>Copepoda</taxon>
        <taxon>Siphonostomatoida</taxon>
        <taxon>Caligidae</taxon>
        <taxon>Caligus</taxon>
    </lineage>
</organism>
<name>A0A7T8KF75_CALRO</name>
<feature type="region of interest" description="Disordered" evidence="1">
    <location>
        <begin position="33"/>
        <end position="52"/>
    </location>
</feature>
<feature type="compositionally biased region" description="Polar residues" evidence="1">
    <location>
        <begin position="33"/>
        <end position="45"/>
    </location>
</feature>